<name>A0A3Q3K6D8_MONAL</name>
<evidence type="ECO:0000256" key="8">
    <source>
        <dbReference type="ARBA" id="ARBA00023128"/>
    </source>
</evidence>
<dbReference type="InterPro" id="IPR039800">
    <property type="entry name" value="MICU1/2/3"/>
</dbReference>
<keyword evidence="10" id="KW-0812">Transmembrane</keyword>
<evidence type="ECO:0000256" key="9">
    <source>
        <dbReference type="ARBA" id="ARBA00023136"/>
    </source>
</evidence>
<keyword evidence="4" id="KW-0677">Repeat</keyword>
<evidence type="ECO:0000313" key="12">
    <source>
        <dbReference type="Ensembl" id="ENSMALP00000029244.1"/>
    </source>
</evidence>
<protein>
    <recommendedName>
        <fullName evidence="11">EF-hand domain-containing protein</fullName>
    </recommendedName>
</protein>
<keyword evidence="5" id="KW-0999">Mitochondrion inner membrane</keyword>
<keyword evidence="3" id="KW-0479">Metal-binding</keyword>
<evidence type="ECO:0000259" key="11">
    <source>
        <dbReference type="PROSITE" id="PS50222"/>
    </source>
</evidence>
<keyword evidence="7" id="KW-0809">Transit peptide</keyword>
<feature type="domain" description="EF-hand" evidence="11">
    <location>
        <begin position="315"/>
        <end position="350"/>
    </location>
</feature>
<keyword evidence="13" id="KW-1185">Reference proteome</keyword>
<dbReference type="GO" id="GO:0005509">
    <property type="term" value="F:calcium ion binding"/>
    <property type="evidence" value="ECO:0007669"/>
    <property type="project" value="InterPro"/>
</dbReference>
<proteinExistence type="predicted"/>
<dbReference type="PROSITE" id="PS00018">
    <property type="entry name" value="EF_HAND_1"/>
    <property type="match status" value="1"/>
</dbReference>
<dbReference type="SMART" id="SM00054">
    <property type="entry name" value="EFh"/>
    <property type="match status" value="2"/>
</dbReference>
<dbReference type="SUPFAM" id="SSF47473">
    <property type="entry name" value="EF-hand"/>
    <property type="match status" value="1"/>
</dbReference>
<dbReference type="Ensembl" id="ENSMALT00000029769.1">
    <property type="protein sequence ID" value="ENSMALP00000029244.1"/>
    <property type="gene ID" value="ENSMALG00000020221.1"/>
</dbReference>
<dbReference type="GO" id="GO:0036444">
    <property type="term" value="P:calcium import into the mitochondrion"/>
    <property type="evidence" value="ECO:0007669"/>
    <property type="project" value="TreeGrafter"/>
</dbReference>
<feature type="transmembrane region" description="Helical" evidence="10">
    <location>
        <begin position="119"/>
        <end position="145"/>
    </location>
</feature>
<dbReference type="InterPro" id="IPR011992">
    <property type="entry name" value="EF-hand-dom_pair"/>
</dbReference>
<dbReference type="Proteomes" id="UP000261600">
    <property type="component" value="Unplaced"/>
</dbReference>
<accession>A0A3Q3K6D8</accession>
<dbReference type="InterPro" id="IPR018247">
    <property type="entry name" value="EF_Hand_1_Ca_BS"/>
</dbReference>
<comment type="subcellular location">
    <subcellularLocation>
        <location evidence="1">Mitochondrion inner membrane</location>
    </subcellularLocation>
    <subcellularLocation>
        <location evidence="2">Mitochondrion intermembrane space</location>
    </subcellularLocation>
</comment>
<sequence length="386" mass="44904">MARWEKVAAVLRNVLRSPRSLESSAPRRAIGPGILGYVIGTGVICYYQYHANNRTLPFAVHAHKFKEPAPPQLSARKLRFIQFASVVYDQEPYMTPRDFLFSVMLENVDRKLHRRQLTLYRVCHSLLCLAGLISYTEYLFLFTVLTKPCTGFHIMFRMLDVDGNEQVDKKEFLKNAADEGEGVNTTLQAYFFGRKGDKKLKYQEFLRFTEDLQAEVQEMEFLQFSRGMDTMRREDFAEWLLHYTNEEDNEVYWENMRKRIPAGESITFDEFRAFCLFTNNLEDFALSMEMATETNRPVGMAQFKRAVKIATGNDLSENVLDTVFKLFDTDGDNRLSHKEFMAVMKERVQRGLKVQPEVGFSGFWRCVKRETLKGAQEALGDNRRPI</sequence>
<organism evidence="12 13">
    <name type="scientific">Monopterus albus</name>
    <name type="common">Swamp eel</name>
    <dbReference type="NCBI Taxonomy" id="43700"/>
    <lineage>
        <taxon>Eukaryota</taxon>
        <taxon>Metazoa</taxon>
        <taxon>Chordata</taxon>
        <taxon>Craniata</taxon>
        <taxon>Vertebrata</taxon>
        <taxon>Euteleostomi</taxon>
        <taxon>Actinopterygii</taxon>
        <taxon>Neopterygii</taxon>
        <taxon>Teleostei</taxon>
        <taxon>Neoteleostei</taxon>
        <taxon>Acanthomorphata</taxon>
        <taxon>Anabantaria</taxon>
        <taxon>Synbranchiformes</taxon>
        <taxon>Synbranchidae</taxon>
        <taxon>Monopterus</taxon>
    </lineage>
</organism>
<dbReference type="PANTHER" id="PTHR12294:SF3">
    <property type="entry name" value="CALCIUM UPTAKE PROTEIN 2, MITOCHONDRIAL"/>
    <property type="match status" value="1"/>
</dbReference>
<evidence type="ECO:0000256" key="1">
    <source>
        <dbReference type="ARBA" id="ARBA00004273"/>
    </source>
</evidence>
<dbReference type="GO" id="GO:0005758">
    <property type="term" value="C:mitochondrial intermembrane space"/>
    <property type="evidence" value="ECO:0007669"/>
    <property type="project" value="UniProtKB-SubCell"/>
</dbReference>
<dbReference type="AlphaFoldDB" id="A0A3Q3K6D8"/>
<dbReference type="GO" id="GO:0051560">
    <property type="term" value="P:mitochondrial calcium ion homeostasis"/>
    <property type="evidence" value="ECO:0007669"/>
    <property type="project" value="TreeGrafter"/>
</dbReference>
<reference evidence="12" key="2">
    <citation type="submission" date="2025-09" db="UniProtKB">
        <authorList>
            <consortium name="Ensembl"/>
        </authorList>
    </citation>
    <scope>IDENTIFICATION</scope>
</reference>
<reference evidence="12" key="1">
    <citation type="submission" date="2025-08" db="UniProtKB">
        <authorList>
            <consortium name="Ensembl"/>
        </authorList>
    </citation>
    <scope>IDENTIFICATION</scope>
</reference>
<keyword evidence="8" id="KW-0496">Mitochondrion</keyword>
<keyword evidence="10" id="KW-1133">Transmembrane helix</keyword>
<dbReference type="InterPro" id="IPR002048">
    <property type="entry name" value="EF_hand_dom"/>
</dbReference>
<evidence type="ECO:0000256" key="10">
    <source>
        <dbReference type="SAM" id="Phobius"/>
    </source>
</evidence>
<keyword evidence="9 10" id="KW-0472">Membrane</keyword>
<feature type="domain" description="EF-hand" evidence="11">
    <location>
        <begin position="155"/>
        <end position="182"/>
    </location>
</feature>
<dbReference type="GO" id="GO:1990246">
    <property type="term" value="C:uniplex complex"/>
    <property type="evidence" value="ECO:0007669"/>
    <property type="project" value="TreeGrafter"/>
</dbReference>
<keyword evidence="6" id="KW-0106">Calcium</keyword>
<dbReference type="Pfam" id="PF13833">
    <property type="entry name" value="EF-hand_8"/>
    <property type="match status" value="1"/>
</dbReference>
<evidence type="ECO:0000256" key="3">
    <source>
        <dbReference type="ARBA" id="ARBA00022723"/>
    </source>
</evidence>
<evidence type="ECO:0000256" key="5">
    <source>
        <dbReference type="ARBA" id="ARBA00022792"/>
    </source>
</evidence>
<evidence type="ECO:0000313" key="13">
    <source>
        <dbReference type="Proteomes" id="UP000261600"/>
    </source>
</evidence>
<evidence type="ECO:0000256" key="4">
    <source>
        <dbReference type="ARBA" id="ARBA00022737"/>
    </source>
</evidence>
<evidence type="ECO:0000256" key="7">
    <source>
        <dbReference type="ARBA" id="ARBA00022946"/>
    </source>
</evidence>
<dbReference type="PANTHER" id="PTHR12294">
    <property type="entry name" value="EF HAND DOMAIN FAMILY A1,A2-RELATED"/>
    <property type="match status" value="1"/>
</dbReference>
<evidence type="ECO:0000256" key="6">
    <source>
        <dbReference type="ARBA" id="ARBA00022837"/>
    </source>
</evidence>
<evidence type="ECO:0000256" key="2">
    <source>
        <dbReference type="ARBA" id="ARBA00004569"/>
    </source>
</evidence>
<dbReference type="Gene3D" id="1.10.238.10">
    <property type="entry name" value="EF-hand"/>
    <property type="match status" value="2"/>
</dbReference>
<dbReference type="PROSITE" id="PS50222">
    <property type="entry name" value="EF_HAND_2"/>
    <property type="match status" value="2"/>
</dbReference>